<evidence type="ECO:0000313" key="8">
    <source>
        <dbReference type="EMBL" id="ATC32220.1"/>
    </source>
</evidence>
<dbReference type="PANTHER" id="PTHR23359">
    <property type="entry name" value="NUCLEOTIDE KINASE"/>
    <property type="match status" value="1"/>
</dbReference>
<comment type="similarity">
    <text evidence="5 6">Belongs to the adenylate kinase family.</text>
</comment>
<dbReference type="AlphaFoldDB" id="A0A290MJM8"/>
<keyword evidence="5 7" id="KW-0067">ATP-binding</keyword>
<dbReference type="InterPro" id="IPR027417">
    <property type="entry name" value="P-loop_NTPase"/>
</dbReference>
<dbReference type="HAMAP" id="MF_00235">
    <property type="entry name" value="Adenylate_kinase_Adk"/>
    <property type="match status" value="1"/>
</dbReference>
<dbReference type="GO" id="GO:0005737">
    <property type="term" value="C:cytoplasm"/>
    <property type="evidence" value="ECO:0007669"/>
    <property type="project" value="UniProtKB-SubCell"/>
</dbReference>
<dbReference type="Gene3D" id="3.40.50.300">
    <property type="entry name" value="P-loop containing nucleotide triphosphate hydrolases"/>
    <property type="match status" value="1"/>
</dbReference>
<keyword evidence="5" id="KW-0963">Cytoplasm</keyword>
<feature type="binding site" evidence="5">
    <location>
        <position position="92"/>
    </location>
    <ligand>
        <name>AMP</name>
        <dbReference type="ChEBI" id="CHEBI:456215"/>
    </ligand>
</feature>
<feature type="binding site" evidence="5">
    <location>
        <position position="144"/>
    </location>
    <ligand>
        <name>AMP</name>
        <dbReference type="ChEBI" id="CHEBI:456215"/>
    </ligand>
</feature>
<comment type="domain">
    <text evidence="5">Consists of three domains, a large central CORE domain and two small peripheral domains, NMPbind and LID, which undergo movements during catalysis. The LID domain closes over the site of phosphoryl transfer upon ATP binding. Assembling and dissambling the active center during each catalytic cycle provides an effective means to prevent ATP hydrolysis.</text>
</comment>
<keyword evidence="1 5" id="KW-0808">Transferase</keyword>
<keyword evidence="2 5" id="KW-0545">Nucleotide biosynthesis</keyword>
<dbReference type="RefSeq" id="WP_096051653.1">
    <property type="nucleotide sequence ID" value="NZ_CP023315.3"/>
</dbReference>
<protein>
    <recommendedName>
        <fullName evidence="5 7">Adenylate kinase</fullName>
        <shortName evidence="5">AK</shortName>
        <ecNumber evidence="5 7">2.7.4.3</ecNumber>
    </recommendedName>
    <alternativeName>
        <fullName evidence="5">ATP-AMP transphosphorylase</fullName>
    </alternativeName>
    <alternativeName>
        <fullName evidence="5">ATP:AMP phosphotransferase</fullName>
    </alternativeName>
    <alternativeName>
        <fullName evidence="5">Adenylate monophosphate kinase</fullName>
    </alternativeName>
</protein>
<dbReference type="InterPro" id="IPR000850">
    <property type="entry name" value="Adenylat/UMP-CMP_kin"/>
</dbReference>
<dbReference type="Pfam" id="PF00406">
    <property type="entry name" value="ADK"/>
    <property type="match status" value="1"/>
</dbReference>
<evidence type="ECO:0000256" key="4">
    <source>
        <dbReference type="ARBA" id="ARBA00022777"/>
    </source>
</evidence>
<dbReference type="NCBIfam" id="NF011100">
    <property type="entry name" value="PRK14527.1"/>
    <property type="match status" value="1"/>
</dbReference>
<comment type="pathway">
    <text evidence="5">Purine metabolism; AMP biosynthesis via salvage pathway; AMP from ADP: step 1/1.</text>
</comment>
<comment type="caution">
    <text evidence="5">Lacks conserved residue(s) required for the propagation of feature annotation.</text>
</comment>
<reference evidence="9" key="1">
    <citation type="submission" date="2017-09" db="EMBL/GenBank/DDBJ databases">
        <title>Genome evolution observed in wild isolates of Caulobacter crescentus.</title>
        <authorList>
            <person name="Ely B."/>
            <person name="Wilson K."/>
            <person name="Scott D."/>
        </authorList>
    </citation>
    <scope>NUCLEOTIDE SEQUENCE [LARGE SCALE GENOMIC DNA]</scope>
    <source>
        <strain evidence="9">CB13b1a</strain>
    </source>
</reference>
<dbReference type="SUPFAM" id="SSF52540">
    <property type="entry name" value="P-loop containing nucleoside triphosphate hydrolases"/>
    <property type="match status" value="1"/>
</dbReference>
<feature type="binding site" evidence="5">
    <location>
        <begin position="10"/>
        <end position="15"/>
    </location>
    <ligand>
        <name>ATP</name>
        <dbReference type="ChEBI" id="CHEBI:30616"/>
    </ligand>
</feature>
<evidence type="ECO:0000256" key="7">
    <source>
        <dbReference type="RuleBase" id="RU003331"/>
    </source>
</evidence>
<evidence type="ECO:0000256" key="3">
    <source>
        <dbReference type="ARBA" id="ARBA00022741"/>
    </source>
</evidence>
<feature type="binding site" evidence="5">
    <location>
        <position position="127"/>
    </location>
    <ligand>
        <name>ATP</name>
        <dbReference type="ChEBI" id="CHEBI:30616"/>
    </ligand>
</feature>
<keyword evidence="4 5" id="KW-0418">Kinase</keyword>
<feature type="region of interest" description="NMP" evidence="5">
    <location>
        <begin position="30"/>
        <end position="59"/>
    </location>
</feature>
<feature type="binding site" evidence="5">
    <location>
        <begin position="57"/>
        <end position="59"/>
    </location>
    <ligand>
        <name>AMP</name>
        <dbReference type="ChEBI" id="CHEBI:456215"/>
    </ligand>
</feature>
<accession>A0A290MJM8</accession>
<dbReference type="NCBIfam" id="NF001381">
    <property type="entry name" value="PRK00279.1-3"/>
    <property type="match status" value="1"/>
</dbReference>
<dbReference type="NCBIfam" id="NF011105">
    <property type="entry name" value="PRK14532.1"/>
    <property type="match status" value="1"/>
</dbReference>
<feature type="binding site" evidence="5">
    <location>
        <position position="31"/>
    </location>
    <ligand>
        <name>AMP</name>
        <dbReference type="ChEBI" id="CHEBI:456215"/>
    </ligand>
</feature>
<dbReference type="PRINTS" id="PR00094">
    <property type="entry name" value="ADENYLTKNASE"/>
</dbReference>
<feature type="binding site" evidence="5">
    <location>
        <position position="36"/>
    </location>
    <ligand>
        <name>AMP</name>
        <dbReference type="ChEBI" id="CHEBI:456215"/>
    </ligand>
</feature>
<comment type="catalytic activity">
    <reaction evidence="5 7">
        <text>AMP + ATP = 2 ADP</text>
        <dbReference type="Rhea" id="RHEA:12973"/>
        <dbReference type="ChEBI" id="CHEBI:30616"/>
        <dbReference type="ChEBI" id="CHEBI:456215"/>
        <dbReference type="ChEBI" id="CHEBI:456216"/>
        <dbReference type="EC" id="2.7.4.3"/>
    </reaction>
</comment>
<organism evidence="8 9">
    <name type="scientific">Caulobacter vibrioides</name>
    <name type="common">Caulobacter crescentus</name>
    <dbReference type="NCBI Taxonomy" id="155892"/>
    <lineage>
        <taxon>Bacteria</taxon>
        <taxon>Pseudomonadati</taxon>
        <taxon>Pseudomonadota</taxon>
        <taxon>Alphaproteobacteria</taxon>
        <taxon>Caulobacterales</taxon>
        <taxon>Caulobacteraceae</taxon>
        <taxon>Caulobacter</taxon>
    </lineage>
</organism>
<dbReference type="CDD" id="cd01428">
    <property type="entry name" value="ADK"/>
    <property type="match status" value="1"/>
</dbReference>
<feature type="binding site" evidence="5">
    <location>
        <position position="133"/>
    </location>
    <ligand>
        <name>AMP</name>
        <dbReference type="ChEBI" id="CHEBI:456215"/>
    </ligand>
</feature>
<sequence>MNLILFGPPAAGKGTQAKRLVTERGMVQLSTGDMLRAAIASGSELGQRVKGVLDRGELVTDEIVIALIEDRLPEAEAAGGAIFDGFPRTVAQAEALDKMLAARGQKIDVVLRLKVDEPALIERIKKRFEEQGRPDDNPEVFVTRLAAYNAQTAPLLPYYEGQGKLSELDGMGTVETVAASIDNALESVAAG</sequence>
<feature type="binding site" evidence="5">
    <location>
        <position position="172"/>
    </location>
    <ligand>
        <name>ATP</name>
        <dbReference type="ChEBI" id="CHEBI:30616"/>
    </ligand>
</feature>
<dbReference type="NCBIfam" id="NF011104">
    <property type="entry name" value="PRK14531.1"/>
    <property type="match status" value="1"/>
</dbReference>
<dbReference type="GO" id="GO:0044209">
    <property type="term" value="P:AMP salvage"/>
    <property type="evidence" value="ECO:0007669"/>
    <property type="project" value="UniProtKB-UniRule"/>
</dbReference>
<comment type="subunit">
    <text evidence="5 7">Monomer.</text>
</comment>
<evidence type="ECO:0000256" key="6">
    <source>
        <dbReference type="RuleBase" id="RU003330"/>
    </source>
</evidence>
<evidence type="ECO:0000313" key="9">
    <source>
        <dbReference type="Proteomes" id="UP000217311"/>
    </source>
</evidence>
<comment type="function">
    <text evidence="5">Catalyzes the reversible transfer of the terminal phosphate group between ATP and AMP. Plays an important role in cellular energy homeostasis and in adenine nucleotide metabolism.</text>
</comment>
<proteinExistence type="inferred from homology"/>
<dbReference type="EMBL" id="CP023315">
    <property type="protein sequence ID" value="ATC32220.1"/>
    <property type="molecule type" value="Genomic_DNA"/>
</dbReference>
<evidence type="ECO:0000256" key="2">
    <source>
        <dbReference type="ARBA" id="ARBA00022727"/>
    </source>
</evidence>
<dbReference type="Proteomes" id="UP000217311">
    <property type="component" value="Chromosome"/>
</dbReference>
<dbReference type="GO" id="GO:0005524">
    <property type="term" value="F:ATP binding"/>
    <property type="evidence" value="ECO:0007669"/>
    <property type="project" value="UniProtKB-UniRule"/>
</dbReference>
<dbReference type="GO" id="GO:0004017">
    <property type="term" value="F:AMP kinase activity"/>
    <property type="evidence" value="ECO:0007669"/>
    <property type="project" value="UniProtKB-UniRule"/>
</dbReference>
<feature type="binding site" evidence="5">
    <location>
        <begin position="85"/>
        <end position="88"/>
    </location>
    <ligand>
        <name>AMP</name>
        <dbReference type="ChEBI" id="CHEBI:456215"/>
    </ligand>
</feature>
<keyword evidence="3 5" id="KW-0547">Nucleotide-binding</keyword>
<dbReference type="PROSITE" id="PS00113">
    <property type="entry name" value="ADENYLATE_KINASE"/>
    <property type="match status" value="1"/>
</dbReference>
<dbReference type="UniPathway" id="UPA00588">
    <property type="reaction ID" value="UER00649"/>
</dbReference>
<evidence type="ECO:0000256" key="1">
    <source>
        <dbReference type="ARBA" id="ARBA00022679"/>
    </source>
</evidence>
<evidence type="ECO:0000256" key="5">
    <source>
        <dbReference type="HAMAP-Rule" id="MF_00235"/>
    </source>
</evidence>
<gene>
    <name evidence="5" type="primary">adk</name>
    <name evidence="8" type="ORF">CA606_07570</name>
</gene>
<dbReference type="InterPro" id="IPR033690">
    <property type="entry name" value="Adenylat_kinase_CS"/>
</dbReference>
<name>A0A290MJM8_CAUVI</name>
<dbReference type="EC" id="2.7.4.3" evidence="5 7"/>
<comment type="subcellular location">
    <subcellularLocation>
        <location evidence="5 7">Cytoplasm</location>
    </subcellularLocation>
</comment>